<feature type="compositionally biased region" description="Basic and acidic residues" evidence="1">
    <location>
        <begin position="87"/>
        <end position="105"/>
    </location>
</feature>
<organism evidence="2 3">
    <name type="scientific">Purpureocillium takamizusanense</name>
    <dbReference type="NCBI Taxonomy" id="2060973"/>
    <lineage>
        <taxon>Eukaryota</taxon>
        <taxon>Fungi</taxon>
        <taxon>Dikarya</taxon>
        <taxon>Ascomycota</taxon>
        <taxon>Pezizomycotina</taxon>
        <taxon>Sordariomycetes</taxon>
        <taxon>Hypocreomycetidae</taxon>
        <taxon>Hypocreales</taxon>
        <taxon>Ophiocordycipitaceae</taxon>
        <taxon>Purpureocillium</taxon>
    </lineage>
</organism>
<feature type="region of interest" description="Disordered" evidence="1">
    <location>
        <begin position="53"/>
        <end position="141"/>
    </location>
</feature>
<evidence type="ECO:0000313" key="3">
    <source>
        <dbReference type="Proteomes" id="UP000829364"/>
    </source>
</evidence>
<keyword evidence="3" id="KW-1185">Reference proteome</keyword>
<dbReference type="AlphaFoldDB" id="A0A9Q8QHT5"/>
<dbReference type="KEGG" id="ptkz:JDV02_006230"/>
<evidence type="ECO:0000313" key="2">
    <source>
        <dbReference type="EMBL" id="UNI20108.1"/>
    </source>
</evidence>
<dbReference type="EMBL" id="CP086358">
    <property type="protein sequence ID" value="UNI20108.1"/>
    <property type="molecule type" value="Genomic_DNA"/>
</dbReference>
<dbReference type="OrthoDB" id="5372011at2759"/>
<sequence>MSSSGAGHHHHQHPHHPLHGAGGSAAAAASSSSSSPAYHLHHHHFSSPYAAALASAAAAGASAPAIHSGSEERSEDEYDEDDVTPGMRDRQARGKDPYKGTGHSDSDEDEDEDGDDDDDGDEGDDDDGDEEDDELEVGSDGVTRRRMRLGRGSVLLFHLATFSFFCPPRFVFPANGYELTTDLGETNSIKAEPFEDRERRGFALAVLDSPEQLMMYAQGAGDVRFANSFPPLSLLALSQPPPSPFGRHFGRHKTSPSS</sequence>
<protein>
    <submittedName>
        <fullName evidence="2">Uncharacterized protein</fullName>
    </submittedName>
</protein>
<feature type="compositionally biased region" description="Low complexity" evidence="1">
    <location>
        <begin position="24"/>
        <end position="38"/>
    </location>
</feature>
<feature type="compositionally biased region" description="Basic residues" evidence="1">
    <location>
        <begin position="7"/>
        <end position="18"/>
    </location>
</feature>
<dbReference type="Proteomes" id="UP000829364">
    <property type="component" value="Chromosome 5"/>
</dbReference>
<feature type="compositionally biased region" description="Acidic residues" evidence="1">
    <location>
        <begin position="106"/>
        <end position="137"/>
    </location>
</feature>
<proteinExistence type="predicted"/>
<feature type="compositionally biased region" description="Acidic residues" evidence="1">
    <location>
        <begin position="73"/>
        <end position="83"/>
    </location>
</feature>
<reference evidence="2" key="1">
    <citation type="submission" date="2021-11" db="EMBL/GenBank/DDBJ databases">
        <title>Purpureocillium_takamizusanense_genome.</title>
        <authorList>
            <person name="Nguyen N.-H."/>
        </authorList>
    </citation>
    <scope>NUCLEOTIDE SEQUENCE</scope>
    <source>
        <strain evidence="2">PT3</strain>
    </source>
</reference>
<evidence type="ECO:0000256" key="1">
    <source>
        <dbReference type="SAM" id="MobiDB-lite"/>
    </source>
</evidence>
<dbReference type="RefSeq" id="XP_047843589.1">
    <property type="nucleotide sequence ID" value="XM_047987603.1"/>
</dbReference>
<feature type="region of interest" description="Disordered" evidence="1">
    <location>
        <begin position="1"/>
        <end position="41"/>
    </location>
</feature>
<gene>
    <name evidence="2" type="ORF">JDV02_006230</name>
</gene>
<accession>A0A9Q8QHT5</accession>
<dbReference type="GeneID" id="72068179"/>
<name>A0A9Q8QHT5_9HYPO</name>
<feature type="compositionally biased region" description="Low complexity" evidence="1">
    <location>
        <begin position="53"/>
        <end position="68"/>
    </location>
</feature>